<dbReference type="Pfam" id="PF00440">
    <property type="entry name" value="TetR_N"/>
    <property type="match status" value="1"/>
</dbReference>
<dbReference type="PROSITE" id="PS01081">
    <property type="entry name" value="HTH_TETR_1"/>
    <property type="match status" value="1"/>
</dbReference>
<dbReference type="PANTHER" id="PTHR47506">
    <property type="entry name" value="TRANSCRIPTIONAL REGULATORY PROTEIN"/>
    <property type="match status" value="1"/>
</dbReference>
<protein>
    <submittedName>
        <fullName evidence="6">TetR/AcrR family transcriptional regulator</fullName>
    </submittedName>
</protein>
<keyword evidence="3" id="KW-0804">Transcription</keyword>
<dbReference type="InterPro" id="IPR036271">
    <property type="entry name" value="Tet_transcr_reg_TetR-rel_C_sf"/>
</dbReference>
<evidence type="ECO:0000313" key="7">
    <source>
        <dbReference type="Proteomes" id="UP000706039"/>
    </source>
</evidence>
<evidence type="ECO:0000256" key="2">
    <source>
        <dbReference type="ARBA" id="ARBA00023125"/>
    </source>
</evidence>
<keyword evidence="1" id="KW-0805">Transcription regulation</keyword>
<keyword evidence="2 4" id="KW-0238">DNA-binding</keyword>
<dbReference type="Gene3D" id="1.10.357.10">
    <property type="entry name" value="Tetracycline Repressor, domain 2"/>
    <property type="match status" value="1"/>
</dbReference>
<evidence type="ECO:0000256" key="1">
    <source>
        <dbReference type="ARBA" id="ARBA00023015"/>
    </source>
</evidence>
<reference evidence="6 7" key="1">
    <citation type="submission" date="2021-08" db="EMBL/GenBank/DDBJ databases">
        <authorList>
            <person name="Tuo L."/>
        </authorList>
    </citation>
    <scope>NUCLEOTIDE SEQUENCE [LARGE SCALE GENOMIC DNA]</scope>
    <source>
        <strain evidence="6 7">JCM 31229</strain>
    </source>
</reference>
<evidence type="ECO:0000259" key="5">
    <source>
        <dbReference type="PROSITE" id="PS50977"/>
    </source>
</evidence>
<dbReference type="RefSeq" id="WP_222988980.1">
    <property type="nucleotide sequence ID" value="NZ_JAINVV010000003.1"/>
</dbReference>
<dbReference type="PANTHER" id="PTHR47506:SF1">
    <property type="entry name" value="HTH-TYPE TRANSCRIPTIONAL REGULATOR YJDC"/>
    <property type="match status" value="1"/>
</dbReference>
<evidence type="ECO:0000256" key="4">
    <source>
        <dbReference type="PROSITE-ProRule" id="PRU00335"/>
    </source>
</evidence>
<dbReference type="SUPFAM" id="SSF48498">
    <property type="entry name" value="Tetracyclin repressor-like, C-terminal domain"/>
    <property type="match status" value="1"/>
</dbReference>
<dbReference type="InterPro" id="IPR001647">
    <property type="entry name" value="HTH_TetR"/>
</dbReference>
<feature type="domain" description="HTH tetR-type" evidence="5">
    <location>
        <begin position="10"/>
        <end position="70"/>
    </location>
</feature>
<keyword evidence="7" id="KW-1185">Reference proteome</keyword>
<comment type="caution">
    <text evidence="6">The sequence shown here is derived from an EMBL/GenBank/DDBJ whole genome shotgun (WGS) entry which is preliminary data.</text>
</comment>
<name>A0ABS7PKS4_9SPHN</name>
<dbReference type="PRINTS" id="PR00455">
    <property type="entry name" value="HTHTETR"/>
</dbReference>
<dbReference type="PROSITE" id="PS50977">
    <property type="entry name" value="HTH_TETR_2"/>
    <property type="match status" value="1"/>
</dbReference>
<organism evidence="6 7">
    <name type="scientific">Sphingomonas colocasiae</name>
    <dbReference type="NCBI Taxonomy" id="1848973"/>
    <lineage>
        <taxon>Bacteria</taxon>
        <taxon>Pseudomonadati</taxon>
        <taxon>Pseudomonadota</taxon>
        <taxon>Alphaproteobacteria</taxon>
        <taxon>Sphingomonadales</taxon>
        <taxon>Sphingomonadaceae</taxon>
        <taxon>Sphingomonas</taxon>
    </lineage>
</organism>
<feature type="DNA-binding region" description="H-T-H motif" evidence="4">
    <location>
        <begin position="33"/>
        <end position="52"/>
    </location>
</feature>
<dbReference type="EMBL" id="JAINVV010000003">
    <property type="protein sequence ID" value="MBY8821904.1"/>
    <property type="molecule type" value="Genomic_DNA"/>
</dbReference>
<dbReference type="Proteomes" id="UP000706039">
    <property type="component" value="Unassembled WGS sequence"/>
</dbReference>
<proteinExistence type="predicted"/>
<evidence type="ECO:0000256" key="3">
    <source>
        <dbReference type="ARBA" id="ARBA00023163"/>
    </source>
</evidence>
<gene>
    <name evidence="6" type="ORF">K7G82_06350</name>
</gene>
<dbReference type="InterPro" id="IPR009057">
    <property type="entry name" value="Homeodomain-like_sf"/>
</dbReference>
<dbReference type="InterPro" id="IPR023772">
    <property type="entry name" value="DNA-bd_HTH_TetR-type_CS"/>
</dbReference>
<evidence type="ECO:0000313" key="6">
    <source>
        <dbReference type="EMBL" id="MBY8821904.1"/>
    </source>
</evidence>
<sequence length="195" mass="21177">MPKLDEKTMLQRRQHIVDAAMRQFEKQGFGGASVDDICAEAGISKGALYTHFPSKEAIMLALIGQRGDTYRAINASSLAELEDVIFDLMLRGLSYVDSRLEMEAVTIGASNDAVRAALIANTELWGTRIREIVEDLHGAGKVELVNGADPAEAALLIHTYVLGRLSHQIYKTVNLDAEARRGLAITVAGVVRAKS</sequence>
<dbReference type="SUPFAM" id="SSF46689">
    <property type="entry name" value="Homeodomain-like"/>
    <property type="match status" value="1"/>
</dbReference>
<accession>A0ABS7PKS4</accession>